<evidence type="ECO:0000256" key="3">
    <source>
        <dbReference type="ARBA" id="ARBA00022786"/>
    </source>
</evidence>
<dbReference type="GO" id="GO:0005737">
    <property type="term" value="C:cytoplasm"/>
    <property type="evidence" value="ECO:0007669"/>
    <property type="project" value="TreeGrafter"/>
</dbReference>
<reference evidence="10" key="1">
    <citation type="submission" date="2016-11" db="UniProtKB">
        <authorList>
            <consortium name="WormBaseParasite"/>
        </authorList>
    </citation>
    <scope>IDENTIFICATION</scope>
</reference>
<dbReference type="eggNOG" id="KOG1193">
    <property type="taxonomic scope" value="Eukaryota"/>
</dbReference>
<evidence type="ECO:0000256" key="5">
    <source>
        <dbReference type="PIRNR" id="PIRNR037207"/>
    </source>
</evidence>
<evidence type="ECO:0000256" key="6">
    <source>
        <dbReference type="SAM" id="MobiDB-lite"/>
    </source>
</evidence>
<comment type="catalytic activity">
    <reaction evidence="5">
        <text>an N-terminal L-alpha-aminoacyl-[protein] + L-arginyl-tRNA(Arg) = an N-terminal L-arginyl-L-aminoacyl-[protein] + tRNA(Arg) + H(+)</text>
        <dbReference type="Rhea" id="RHEA:10208"/>
        <dbReference type="Rhea" id="RHEA-COMP:9658"/>
        <dbReference type="Rhea" id="RHEA-COMP:9673"/>
        <dbReference type="Rhea" id="RHEA-COMP:10636"/>
        <dbReference type="Rhea" id="RHEA-COMP:10638"/>
        <dbReference type="ChEBI" id="CHEBI:15378"/>
        <dbReference type="ChEBI" id="CHEBI:78442"/>
        <dbReference type="ChEBI" id="CHEBI:78513"/>
        <dbReference type="ChEBI" id="CHEBI:78597"/>
        <dbReference type="ChEBI" id="CHEBI:83562"/>
        <dbReference type="EC" id="2.3.2.8"/>
    </reaction>
</comment>
<dbReference type="SUPFAM" id="SSF55729">
    <property type="entry name" value="Acyl-CoA N-acyltransferases (Nat)"/>
    <property type="match status" value="1"/>
</dbReference>
<dbReference type="InterPro" id="IPR017137">
    <property type="entry name" value="Arg-tRNA-P_Trfase_1_euk"/>
</dbReference>
<evidence type="ECO:0000256" key="2">
    <source>
        <dbReference type="ARBA" id="ARBA00022679"/>
    </source>
</evidence>
<comment type="similarity">
    <text evidence="1 5">Belongs to the R-transferase family.</text>
</comment>
<keyword evidence="4 5" id="KW-0012">Acyltransferase</keyword>
<dbReference type="GO" id="GO:0004057">
    <property type="term" value="F:arginyl-tRNA--protein transferase activity"/>
    <property type="evidence" value="ECO:0007669"/>
    <property type="project" value="UniProtKB-EC"/>
</dbReference>
<feature type="domain" description="N-end rule aminoacyl transferase C-terminal" evidence="8">
    <location>
        <begin position="235"/>
        <end position="374"/>
    </location>
</feature>
<dbReference type="AlphaFoldDB" id="A0A1I7RVM2"/>
<evidence type="ECO:0000256" key="4">
    <source>
        <dbReference type="ARBA" id="ARBA00023315"/>
    </source>
</evidence>
<protein>
    <recommendedName>
        <fullName evidence="5">Arginyl-tRNA--protein transferase 1</fullName>
        <shortName evidence="5">Arginyltransferase 1</shortName>
        <shortName evidence="5">R-transferase 1</shortName>
        <ecNumber evidence="5">2.3.2.8</ecNumber>
    </recommendedName>
    <alternativeName>
        <fullName evidence="5">Arginine-tRNA--protein transferase 1</fullName>
    </alternativeName>
</protein>
<dbReference type="InterPro" id="IPR030700">
    <property type="entry name" value="N-end_Aminoacyl_Trfase"/>
</dbReference>
<evidence type="ECO:0000259" key="8">
    <source>
        <dbReference type="Pfam" id="PF04377"/>
    </source>
</evidence>
<keyword evidence="2 5" id="KW-0808">Transferase</keyword>
<dbReference type="Pfam" id="PF04377">
    <property type="entry name" value="ATE_C"/>
    <property type="match status" value="1"/>
</dbReference>
<feature type="region of interest" description="Disordered" evidence="6">
    <location>
        <begin position="128"/>
        <end position="167"/>
    </location>
</feature>
<dbReference type="Proteomes" id="UP000095284">
    <property type="component" value="Unplaced"/>
</dbReference>
<dbReference type="PIRSF" id="PIRSF037207">
    <property type="entry name" value="ATE1_euk"/>
    <property type="match status" value="1"/>
</dbReference>
<feature type="domain" description="N-end aminoacyl transferase N-terminal" evidence="7">
    <location>
        <begin position="23"/>
        <end position="112"/>
    </location>
</feature>
<accession>A0A1I7RVM2</accession>
<keyword evidence="3 5" id="KW-0833">Ubl conjugation pathway</keyword>
<dbReference type="InterPro" id="IPR007471">
    <property type="entry name" value="N-end_Aminoacyl_Trfase_N"/>
</dbReference>
<dbReference type="InterPro" id="IPR007472">
    <property type="entry name" value="N-end_Aminoacyl_Trfase_C"/>
</dbReference>
<sequence>MDWLTQQSVIQYIGFSSRKSAENCGYCRNPDAPETTPDGSEDDGTSGDGKRSVCFGLWGFRVTPAEYQMFCDYGWRRSGRYFYKPEMEKTCCPLYTIRLDAAHFALSRSQKRVLRIWRDFLQFDKKSEVKPQPNKAESAAYAGPRSPKFPTPQRTEPRPNAGQKRKIMRKERAIKRMTEKGIDVKEFQRQREERERARQRRIEDYIVNYEEGFKHKLELRIVSAGTEEFADSFEESFLVYKKYQNIIHKDMDCTKKGFQSFLVDNPFVPRDFEPLFPGGPSEGAHHLQYLIDGKIVAVGVIDILPNCLSSAYFYYDPDYQFLNFGTYSALREIELVRRIMKHKPNFRFYYMGYYVHNCRKMRYKAAFRPSELLCDKTHHWVPLPECLKKLNANNGEFAPFVEDAPPAPEGSVYDCQPIKYTSEEFEKVPVDEVIAHKLAPVAKYIGPNCSKFYIII</sequence>
<dbReference type="WBParaSite" id="BXY_0478400.1">
    <property type="protein sequence ID" value="BXY_0478400.1"/>
    <property type="gene ID" value="BXY_0478400"/>
</dbReference>
<dbReference type="InterPro" id="IPR016181">
    <property type="entry name" value="Acyl_CoA_acyltransferase"/>
</dbReference>
<dbReference type="PANTHER" id="PTHR21367:SF1">
    <property type="entry name" value="ARGINYL-TRNA--PROTEIN TRANSFERASE 1"/>
    <property type="match status" value="1"/>
</dbReference>
<evidence type="ECO:0000313" key="9">
    <source>
        <dbReference type="Proteomes" id="UP000095284"/>
    </source>
</evidence>
<dbReference type="EC" id="2.3.2.8" evidence="5"/>
<evidence type="ECO:0000313" key="10">
    <source>
        <dbReference type="WBParaSite" id="BXY_0478400.1"/>
    </source>
</evidence>
<dbReference type="PANTHER" id="PTHR21367">
    <property type="entry name" value="ARGININE-TRNA-PROTEIN TRANSFERASE 1"/>
    <property type="match status" value="1"/>
</dbReference>
<evidence type="ECO:0000256" key="1">
    <source>
        <dbReference type="ARBA" id="ARBA00009991"/>
    </source>
</evidence>
<organism evidence="9 10">
    <name type="scientific">Bursaphelenchus xylophilus</name>
    <name type="common">Pinewood nematode worm</name>
    <name type="synonym">Aphelenchoides xylophilus</name>
    <dbReference type="NCBI Taxonomy" id="6326"/>
    <lineage>
        <taxon>Eukaryota</taxon>
        <taxon>Metazoa</taxon>
        <taxon>Ecdysozoa</taxon>
        <taxon>Nematoda</taxon>
        <taxon>Chromadorea</taxon>
        <taxon>Rhabditida</taxon>
        <taxon>Tylenchina</taxon>
        <taxon>Tylenchomorpha</taxon>
        <taxon>Aphelenchoidea</taxon>
        <taxon>Aphelenchoididae</taxon>
        <taxon>Bursaphelenchus</taxon>
    </lineage>
</organism>
<dbReference type="Pfam" id="PF04376">
    <property type="entry name" value="ATE_N"/>
    <property type="match status" value="1"/>
</dbReference>
<name>A0A1I7RVM2_BURXY</name>
<evidence type="ECO:0000259" key="7">
    <source>
        <dbReference type="Pfam" id="PF04376"/>
    </source>
</evidence>
<comment type="function">
    <text evidence="5">Involved in the post-translational conjugation of arginine to the N-terminal aspartate or glutamate of a protein. This arginylation is required for degradation of the protein via the ubiquitin pathway.</text>
</comment>
<proteinExistence type="inferred from homology"/>